<evidence type="ECO:0000256" key="1">
    <source>
        <dbReference type="SAM" id="MobiDB-lite"/>
    </source>
</evidence>
<feature type="region of interest" description="Disordered" evidence="1">
    <location>
        <begin position="1"/>
        <end position="37"/>
    </location>
</feature>
<dbReference type="EMBL" id="JAATJN010000001">
    <property type="protein sequence ID" value="NJC55957.1"/>
    <property type="molecule type" value="Genomic_DNA"/>
</dbReference>
<name>A0A846S526_9MICO</name>
<gene>
    <name evidence="2" type="ORF">BKA07_000992</name>
</gene>
<dbReference type="RefSeq" id="WP_167949911.1">
    <property type="nucleotide sequence ID" value="NZ_BAAAPQ010000026.1"/>
</dbReference>
<evidence type="ECO:0000313" key="2">
    <source>
        <dbReference type="EMBL" id="NJC55957.1"/>
    </source>
</evidence>
<dbReference type="Proteomes" id="UP000576792">
    <property type="component" value="Unassembled WGS sequence"/>
</dbReference>
<evidence type="ECO:0000313" key="3">
    <source>
        <dbReference type="Proteomes" id="UP000576792"/>
    </source>
</evidence>
<comment type="caution">
    <text evidence="2">The sequence shown here is derived from an EMBL/GenBank/DDBJ whole genome shotgun (WGS) entry which is preliminary data.</text>
</comment>
<protein>
    <submittedName>
        <fullName evidence="2">Uncharacterized protein</fullName>
    </submittedName>
</protein>
<organism evidence="2 3">
    <name type="scientific">Brevibacterium marinum</name>
    <dbReference type="NCBI Taxonomy" id="418643"/>
    <lineage>
        <taxon>Bacteria</taxon>
        <taxon>Bacillati</taxon>
        <taxon>Actinomycetota</taxon>
        <taxon>Actinomycetes</taxon>
        <taxon>Micrococcales</taxon>
        <taxon>Brevibacteriaceae</taxon>
        <taxon>Brevibacterium</taxon>
    </lineage>
</organism>
<proteinExistence type="predicted"/>
<keyword evidence="3" id="KW-1185">Reference proteome</keyword>
<sequence>MRPRTTRVSADAGMRTLEPGARTGGAGRTTEAGVRTVEAGRAVEIGWSPN</sequence>
<accession>A0A846S526</accession>
<dbReference type="AlphaFoldDB" id="A0A846S526"/>
<reference evidence="2 3" key="1">
    <citation type="submission" date="2020-03" db="EMBL/GenBank/DDBJ databases">
        <title>Sequencing the genomes of 1000 actinobacteria strains.</title>
        <authorList>
            <person name="Klenk H.-P."/>
        </authorList>
    </citation>
    <scope>NUCLEOTIDE SEQUENCE [LARGE SCALE GENOMIC DNA]</scope>
    <source>
        <strain evidence="2 3">DSM 18964</strain>
    </source>
</reference>